<dbReference type="KEGG" id="gtt:GUITHDRAFT_118653"/>
<keyword evidence="1" id="KW-0805">Transcription regulation</keyword>
<dbReference type="EnsemblProtists" id="EKX35207">
    <property type="protein sequence ID" value="EKX35207"/>
    <property type="gene ID" value="GUITHDRAFT_118653"/>
</dbReference>
<accession>L1IGJ1</accession>
<reference evidence="8" key="3">
    <citation type="submission" date="2016-03" db="UniProtKB">
        <authorList>
            <consortium name="EnsemblProtists"/>
        </authorList>
    </citation>
    <scope>IDENTIFICATION</scope>
</reference>
<name>L1IGJ1_GUITC</name>
<reference evidence="9" key="2">
    <citation type="submission" date="2012-11" db="EMBL/GenBank/DDBJ databases">
        <authorList>
            <person name="Kuo A."/>
            <person name="Curtis B.A."/>
            <person name="Tanifuji G."/>
            <person name="Burki F."/>
            <person name="Gruber A."/>
            <person name="Irimia M."/>
            <person name="Maruyama S."/>
            <person name="Arias M.C."/>
            <person name="Ball S.G."/>
            <person name="Gile G.H."/>
            <person name="Hirakawa Y."/>
            <person name="Hopkins J.F."/>
            <person name="Rensing S.A."/>
            <person name="Schmutz J."/>
            <person name="Symeonidi A."/>
            <person name="Elias M."/>
            <person name="Eveleigh R.J."/>
            <person name="Herman E.K."/>
            <person name="Klute M.J."/>
            <person name="Nakayama T."/>
            <person name="Obornik M."/>
            <person name="Reyes-Prieto A."/>
            <person name="Armbrust E.V."/>
            <person name="Aves S.J."/>
            <person name="Beiko R.G."/>
            <person name="Coutinho P."/>
            <person name="Dacks J.B."/>
            <person name="Durnford D.G."/>
            <person name="Fast N.M."/>
            <person name="Green B.R."/>
            <person name="Grisdale C."/>
            <person name="Hempe F."/>
            <person name="Henrissat B."/>
            <person name="Hoppner M.P."/>
            <person name="Ishida K.-I."/>
            <person name="Kim E."/>
            <person name="Koreny L."/>
            <person name="Kroth P.G."/>
            <person name="Liu Y."/>
            <person name="Malik S.-B."/>
            <person name="Maier U.G."/>
            <person name="McRose D."/>
            <person name="Mock T."/>
            <person name="Neilson J.A."/>
            <person name="Onodera N.T."/>
            <person name="Poole A.M."/>
            <person name="Pritham E.J."/>
            <person name="Richards T.A."/>
            <person name="Rocap G."/>
            <person name="Roy S.W."/>
            <person name="Sarai C."/>
            <person name="Schaack S."/>
            <person name="Shirato S."/>
            <person name="Slamovits C.H."/>
            <person name="Spencer D.F."/>
            <person name="Suzuki S."/>
            <person name="Worden A.Z."/>
            <person name="Zauner S."/>
            <person name="Barry K."/>
            <person name="Bell C."/>
            <person name="Bharti A.K."/>
            <person name="Crow J.A."/>
            <person name="Grimwood J."/>
            <person name="Kramer R."/>
            <person name="Lindquist E."/>
            <person name="Lucas S."/>
            <person name="Salamov A."/>
            <person name="McFadden G.I."/>
            <person name="Lane C.E."/>
            <person name="Keeling P.J."/>
            <person name="Gray M.W."/>
            <person name="Grigoriev I.V."/>
            <person name="Archibald J.M."/>
        </authorList>
    </citation>
    <scope>NUCLEOTIDE SEQUENCE</scope>
    <source>
        <strain evidence="9">CCMP2712</strain>
    </source>
</reference>
<dbReference type="InterPro" id="IPR003035">
    <property type="entry name" value="RWP-RK_dom"/>
</dbReference>
<evidence type="ECO:0000313" key="7">
    <source>
        <dbReference type="EMBL" id="EKX35207.1"/>
    </source>
</evidence>
<dbReference type="EMBL" id="JH993095">
    <property type="protein sequence ID" value="EKX35207.1"/>
    <property type="molecule type" value="Genomic_DNA"/>
</dbReference>
<dbReference type="RefSeq" id="XP_005822187.1">
    <property type="nucleotide sequence ID" value="XM_005822130.1"/>
</dbReference>
<reference evidence="7 9" key="1">
    <citation type="journal article" date="2012" name="Nature">
        <title>Algal genomes reveal evolutionary mosaicism and the fate of nucleomorphs.</title>
        <authorList>
            <consortium name="DOE Joint Genome Institute"/>
            <person name="Curtis B.A."/>
            <person name="Tanifuji G."/>
            <person name="Burki F."/>
            <person name="Gruber A."/>
            <person name="Irimia M."/>
            <person name="Maruyama S."/>
            <person name="Arias M.C."/>
            <person name="Ball S.G."/>
            <person name="Gile G.H."/>
            <person name="Hirakawa Y."/>
            <person name="Hopkins J.F."/>
            <person name="Kuo A."/>
            <person name="Rensing S.A."/>
            <person name="Schmutz J."/>
            <person name="Symeonidi A."/>
            <person name="Elias M."/>
            <person name="Eveleigh R.J."/>
            <person name="Herman E.K."/>
            <person name="Klute M.J."/>
            <person name="Nakayama T."/>
            <person name="Obornik M."/>
            <person name="Reyes-Prieto A."/>
            <person name="Armbrust E.V."/>
            <person name="Aves S.J."/>
            <person name="Beiko R.G."/>
            <person name="Coutinho P."/>
            <person name="Dacks J.B."/>
            <person name="Durnford D.G."/>
            <person name="Fast N.M."/>
            <person name="Green B.R."/>
            <person name="Grisdale C.J."/>
            <person name="Hempel F."/>
            <person name="Henrissat B."/>
            <person name="Hoppner M.P."/>
            <person name="Ishida K."/>
            <person name="Kim E."/>
            <person name="Koreny L."/>
            <person name="Kroth P.G."/>
            <person name="Liu Y."/>
            <person name="Malik S.B."/>
            <person name="Maier U.G."/>
            <person name="McRose D."/>
            <person name="Mock T."/>
            <person name="Neilson J.A."/>
            <person name="Onodera N.T."/>
            <person name="Poole A.M."/>
            <person name="Pritham E.J."/>
            <person name="Richards T.A."/>
            <person name="Rocap G."/>
            <person name="Roy S.W."/>
            <person name="Sarai C."/>
            <person name="Schaack S."/>
            <person name="Shirato S."/>
            <person name="Slamovits C.H."/>
            <person name="Spencer D.F."/>
            <person name="Suzuki S."/>
            <person name="Worden A.Z."/>
            <person name="Zauner S."/>
            <person name="Barry K."/>
            <person name="Bell C."/>
            <person name="Bharti A.K."/>
            <person name="Crow J.A."/>
            <person name="Grimwood J."/>
            <person name="Kramer R."/>
            <person name="Lindquist E."/>
            <person name="Lucas S."/>
            <person name="Salamov A."/>
            <person name="McFadden G.I."/>
            <person name="Lane C.E."/>
            <person name="Keeling P.J."/>
            <person name="Gray M.W."/>
            <person name="Grigoriev I.V."/>
            <person name="Archibald J.M."/>
        </authorList>
    </citation>
    <scope>NUCLEOTIDE SEQUENCE</scope>
    <source>
        <strain evidence="7 9">CCMP2712</strain>
    </source>
</reference>
<evidence type="ECO:0000256" key="2">
    <source>
        <dbReference type="ARBA" id="ARBA00023125"/>
    </source>
</evidence>
<dbReference type="PaxDb" id="55529-EKX35207"/>
<dbReference type="HOGENOM" id="CLU_1672601_0_0_1"/>
<evidence type="ECO:0000256" key="4">
    <source>
        <dbReference type="ARBA" id="ARBA00023242"/>
    </source>
</evidence>
<protein>
    <recommendedName>
        <fullName evidence="6">RWP-RK domain-containing protein</fullName>
    </recommendedName>
</protein>
<evidence type="ECO:0000313" key="8">
    <source>
        <dbReference type="EnsemblProtists" id="EKX35207"/>
    </source>
</evidence>
<keyword evidence="3" id="KW-0804">Transcription</keyword>
<evidence type="ECO:0000313" key="9">
    <source>
        <dbReference type="Proteomes" id="UP000011087"/>
    </source>
</evidence>
<feature type="compositionally biased region" description="Basic residues" evidence="5">
    <location>
        <begin position="54"/>
        <end position="64"/>
    </location>
</feature>
<evidence type="ECO:0000256" key="5">
    <source>
        <dbReference type="SAM" id="MobiDB-lite"/>
    </source>
</evidence>
<keyword evidence="2" id="KW-0238">DNA-binding</keyword>
<evidence type="ECO:0000256" key="1">
    <source>
        <dbReference type="ARBA" id="ARBA00023015"/>
    </source>
</evidence>
<feature type="region of interest" description="Disordered" evidence="5">
    <location>
        <begin position="42"/>
        <end position="81"/>
    </location>
</feature>
<dbReference type="Proteomes" id="UP000011087">
    <property type="component" value="Unassembled WGS sequence"/>
</dbReference>
<organism evidence="7">
    <name type="scientific">Guillardia theta (strain CCMP2712)</name>
    <name type="common">Cryptophyte</name>
    <dbReference type="NCBI Taxonomy" id="905079"/>
    <lineage>
        <taxon>Eukaryota</taxon>
        <taxon>Cryptophyceae</taxon>
        <taxon>Pyrenomonadales</taxon>
        <taxon>Geminigeraceae</taxon>
        <taxon>Guillardia</taxon>
    </lineage>
</organism>
<proteinExistence type="predicted"/>
<gene>
    <name evidence="7" type="ORF">GUITHDRAFT_118653</name>
</gene>
<feature type="compositionally biased region" description="Basic and acidic residues" evidence="5">
    <location>
        <begin position="42"/>
        <end position="53"/>
    </location>
</feature>
<sequence length="158" mass="18202">MGLCRSRMVERLHFDGDISFEGISLTSFKSACRKIGVSRWPYDRWEPADDDSLRKHRRKKRASRKIKEEANASPKDGDEAEPVALLPFDSVAAKTQGEETEIEDGSSTDWLQQINESSIEAEQCGLSAESCFFQDDLVFYPISQEDRDHQWMRYFLQS</sequence>
<evidence type="ECO:0000259" key="6">
    <source>
        <dbReference type="PROSITE" id="PS51519"/>
    </source>
</evidence>
<feature type="domain" description="RWP-RK" evidence="6">
    <location>
        <begin position="1"/>
        <end position="69"/>
    </location>
</feature>
<dbReference type="GO" id="GO:0003677">
    <property type="term" value="F:DNA binding"/>
    <property type="evidence" value="ECO:0007669"/>
    <property type="project" value="UniProtKB-KW"/>
</dbReference>
<keyword evidence="9" id="KW-1185">Reference proteome</keyword>
<dbReference type="PROSITE" id="PS51519">
    <property type="entry name" value="RWP_RK"/>
    <property type="match status" value="1"/>
</dbReference>
<dbReference type="GeneID" id="17291916"/>
<keyword evidence="4" id="KW-0539">Nucleus</keyword>
<dbReference type="AlphaFoldDB" id="L1IGJ1"/>
<evidence type="ECO:0000256" key="3">
    <source>
        <dbReference type="ARBA" id="ARBA00023163"/>
    </source>
</evidence>